<dbReference type="EMBL" id="KI395040">
    <property type="protein sequence ID" value="ERM99209.1"/>
    <property type="molecule type" value="Genomic_DNA"/>
</dbReference>
<sequence>MASMENTISSLRERKDAIMGFDQNDELRADIGRPMMAIPNSQRSRKRKRNRKIYTLVVYKKCTIL</sequence>
<dbReference type="HOGENOM" id="CLU_2852672_0_0_1"/>
<evidence type="ECO:0000313" key="2">
    <source>
        <dbReference type="Proteomes" id="UP000017836"/>
    </source>
</evidence>
<accession>W1NX15</accession>
<dbReference type="Gramene" id="ERM99209">
    <property type="protein sequence ID" value="ERM99209"/>
    <property type="gene ID" value="AMTR_s00092p00108750"/>
</dbReference>
<name>W1NX15_AMBTC</name>
<evidence type="ECO:0000313" key="1">
    <source>
        <dbReference type="EMBL" id="ERM99209.1"/>
    </source>
</evidence>
<protein>
    <submittedName>
        <fullName evidence="1">Uncharacterized protein</fullName>
    </submittedName>
</protein>
<dbReference type="Proteomes" id="UP000017836">
    <property type="component" value="Unassembled WGS sequence"/>
</dbReference>
<organism evidence="1 2">
    <name type="scientific">Amborella trichopoda</name>
    <dbReference type="NCBI Taxonomy" id="13333"/>
    <lineage>
        <taxon>Eukaryota</taxon>
        <taxon>Viridiplantae</taxon>
        <taxon>Streptophyta</taxon>
        <taxon>Embryophyta</taxon>
        <taxon>Tracheophyta</taxon>
        <taxon>Spermatophyta</taxon>
        <taxon>Magnoliopsida</taxon>
        <taxon>Amborellales</taxon>
        <taxon>Amborellaceae</taxon>
        <taxon>Amborella</taxon>
    </lineage>
</organism>
<keyword evidence="2" id="KW-1185">Reference proteome</keyword>
<dbReference type="AlphaFoldDB" id="W1NX15"/>
<proteinExistence type="predicted"/>
<reference evidence="2" key="1">
    <citation type="journal article" date="2013" name="Science">
        <title>The Amborella genome and the evolution of flowering plants.</title>
        <authorList>
            <consortium name="Amborella Genome Project"/>
        </authorList>
    </citation>
    <scope>NUCLEOTIDE SEQUENCE [LARGE SCALE GENOMIC DNA]</scope>
</reference>
<gene>
    <name evidence="1" type="ORF">AMTR_s00092p00108750</name>
</gene>